<dbReference type="SUPFAM" id="SSF103473">
    <property type="entry name" value="MFS general substrate transporter"/>
    <property type="match status" value="1"/>
</dbReference>
<reference evidence="8 9" key="1">
    <citation type="submission" date="2017-05" db="EMBL/GenBank/DDBJ databases">
        <title>Acinetobacter populi ANC 5415 (= PBJ7), whole genome shotgun sequencing project.</title>
        <authorList>
            <person name="Nemec A."/>
            <person name="Radolfova-Krizova L."/>
        </authorList>
    </citation>
    <scope>NUCLEOTIDE SEQUENCE [LARGE SCALE GENOMIC DNA]</scope>
    <source>
        <strain evidence="8 9">PBJ7</strain>
    </source>
</reference>
<dbReference type="InterPro" id="IPR036259">
    <property type="entry name" value="MFS_trans_sf"/>
</dbReference>
<feature type="transmembrane region" description="Helical" evidence="6">
    <location>
        <begin position="62"/>
        <end position="82"/>
    </location>
</feature>
<dbReference type="PROSITE" id="PS50850">
    <property type="entry name" value="MFS"/>
    <property type="match status" value="1"/>
</dbReference>
<feature type="transmembrane region" description="Helical" evidence="6">
    <location>
        <begin position="191"/>
        <end position="208"/>
    </location>
</feature>
<feature type="domain" description="Major facilitator superfamily (MFS) profile" evidence="7">
    <location>
        <begin position="24"/>
        <end position="416"/>
    </location>
</feature>
<name>A0A1Z9YUU3_9GAMM</name>
<evidence type="ECO:0000256" key="2">
    <source>
        <dbReference type="ARBA" id="ARBA00022475"/>
    </source>
</evidence>
<dbReference type="EMBL" id="NEXX01000006">
    <property type="protein sequence ID" value="OUY05981.1"/>
    <property type="molecule type" value="Genomic_DNA"/>
</dbReference>
<evidence type="ECO:0000256" key="3">
    <source>
        <dbReference type="ARBA" id="ARBA00022692"/>
    </source>
</evidence>
<dbReference type="PANTHER" id="PTHR43702:SF3">
    <property type="entry name" value="PROTEIN TSGA"/>
    <property type="match status" value="1"/>
</dbReference>
<dbReference type="AlphaFoldDB" id="A0A1Z9YUU3"/>
<dbReference type="Gene3D" id="1.20.1250.20">
    <property type="entry name" value="MFS general substrate transporter like domains"/>
    <property type="match status" value="2"/>
</dbReference>
<feature type="transmembrane region" description="Helical" evidence="6">
    <location>
        <begin position="21"/>
        <end position="42"/>
    </location>
</feature>
<protein>
    <recommendedName>
        <fullName evidence="7">Major facilitator superfamily (MFS) profile domain-containing protein</fullName>
    </recommendedName>
</protein>
<evidence type="ECO:0000259" key="7">
    <source>
        <dbReference type="PROSITE" id="PS50850"/>
    </source>
</evidence>
<comment type="caution">
    <text evidence="8">The sequence shown here is derived from an EMBL/GenBank/DDBJ whole genome shotgun (WGS) entry which is preliminary data.</text>
</comment>
<feature type="transmembrane region" description="Helical" evidence="6">
    <location>
        <begin position="333"/>
        <end position="352"/>
    </location>
</feature>
<dbReference type="PANTHER" id="PTHR43702">
    <property type="entry name" value="L-FUCOSE-PROTON SYMPORTER"/>
    <property type="match status" value="1"/>
</dbReference>
<keyword evidence="3 6" id="KW-0812">Transmembrane</keyword>
<dbReference type="RefSeq" id="WP_087621534.1">
    <property type="nucleotide sequence ID" value="NZ_NEXX01000006.1"/>
</dbReference>
<feature type="transmembrane region" description="Helical" evidence="6">
    <location>
        <begin position="279"/>
        <end position="303"/>
    </location>
</feature>
<feature type="transmembrane region" description="Helical" evidence="6">
    <location>
        <begin position="158"/>
        <end position="179"/>
    </location>
</feature>
<dbReference type="Pfam" id="PF07690">
    <property type="entry name" value="MFS_1"/>
    <property type="match status" value="1"/>
</dbReference>
<dbReference type="Proteomes" id="UP000196536">
    <property type="component" value="Unassembled WGS sequence"/>
</dbReference>
<keyword evidence="5 6" id="KW-0472">Membrane</keyword>
<evidence type="ECO:0000256" key="1">
    <source>
        <dbReference type="ARBA" id="ARBA00004429"/>
    </source>
</evidence>
<evidence type="ECO:0000313" key="8">
    <source>
        <dbReference type="EMBL" id="OUY05981.1"/>
    </source>
</evidence>
<dbReference type="OrthoDB" id="9795150at2"/>
<dbReference type="GO" id="GO:0005886">
    <property type="term" value="C:plasma membrane"/>
    <property type="evidence" value="ECO:0007669"/>
    <property type="project" value="UniProtKB-SubCell"/>
</dbReference>
<feature type="transmembrane region" description="Helical" evidence="6">
    <location>
        <begin position="310"/>
        <end position="327"/>
    </location>
</feature>
<keyword evidence="4 6" id="KW-1133">Transmembrane helix</keyword>
<evidence type="ECO:0000256" key="5">
    <source>
        <dbReference type="ARBA" id="ARBA00023136"/>
    </source>
</evidence>
<dbReference type="InterPro" id="IPR011701">
    <property type="entry name" value="MFS"/>
</dbReference>
<dbReference type="InterPro" id="IPR020846">
    <property type="entry name" value="MFS_dom"/>
</dbReference>
<keyword evidence="2" id="KW-1003">Cell membrane</keyword>
<feature type="transmembrane region" description="Helical" evidence="6">
    <location>
        <begin position="114"/>
        <end position="138"/>
    </location>
</feature>
<evidence type="ECO:0000256" key="6">
    <source>
        <dbReference type="SAM" id="Phobius"/>
    </source>
</evidence>
<accession>A0A1Z9YUU3</accession>
<feature type="transmembrane region" description="Helical" evidence="6">
    <location>
        <begin position="89"/>
        <end position="108"/>
    </location>
</feature>
<organism evidence="8 9">
    <name type="scientific">Acinetobacter populi</name>
    <dbReference type="NCBI Taxonomy" id="1582270"/>
    <lineage>
        <taxon>Bacteria</taxon>
        <taxon>Pseudomonadati</taxon>
        <taxon>Pseudomonadota</taxon>
        <taxon>Gammaproteobacteria</taxon>
        <taxon>Moraxellales</taxon>
        <taxon>Moraxellaceae</taxon>
        <taxon>Acinetobacter</taxon>
    </lineage>
</organism>
<sequence length="425" mass="46376">MDASLNDIATTRIAKKKIISFKTAVIFVIACNFIWAFSHTLLDVLNKHFQDKFSISHGQSAFIQTAYLSAYFISAIPVGFLMKKYGYRNSIIVGLTLFAVGCMGFVPATQVGTFSAFLTAIFILATGLACLEIVCLLYASKLGDPSGAARRLTLTQAFGGLGGMCGPIVGGAVFFIPVMHISGFTVEPATMTYAVISLLIFALVSYILTLRFPEQSHTDTSTTAHNDNVFEHLPFSKNKNLHKGMIGKFCYTGAHFGIGAFFINFALEHWHGLTPSKAAYFLSLAMFFYMMGRFAGIIVMKYVDPRKLQIFNSLVCALGCAYIALGYDYSSVVVLIGLFFFKSTLYPTVFAMGVRGMGEKSQMAASLMITMFVGGAILPLVMGYISDMSNMATAFIVPVICYLLICYCAITQDLTGYDPKQTASH</sequence>
<dbReference type="InterPro" id="IPR050375">
    <property type="entry name" value="MFS_TsgA-like"/>
</dbReference>
<dbReference type="GO" id="GO:0022857">
    <property type="term" value="F:transmembrane transporter activity"/>
    <property type="evidence" value="ECO:0007669"/>
    <property type="project" value="InterPro"/>
</dbReference>
<keyword evidence="9" id="KW-1185">Reference proteome</keyword>
<feature type="transmembrane region" description="Helical" evidence="6">
    <location>
        <begin position="364"/>
        <end position="385"/>
    </location>
</feature>
<feature type="transmembrane region" description="Helical" evidence="6">
    <location>
        <begin position="249"/>
        <end position="267"/>
    </location>
</feature>
<feature type="transmembrane region" description="Helical" evidence="6">
    <location>
        <begin position="391"/>
        <end position="410"/>
    </location>
</feature>
<evidence type="ECO:0000256" key="4">
    <source>
        <dbReference type="ARBA" id="ARBA00022989"/>
    </source>
</evidence>
<gene>
    <name evidence="8" type="ORF">CAP51_14815</name>
</gene>
<evidence type="ECO:0000313" key="9">
    <source>
        <dbReference type="Proteomes" id="UP000196536"/>
    </source>
</evidence>
<comment type="subcellular location">
    <subcellularLocation>
        <location evidence="1">Cell inner membrane</location>
        <topology evidence="1">Multi-pass membrane protein</topology>
    </subcellularLocation>
</comment>
<proteinExistence type="predicted"/>